<dbReference type="RefSeq" id="WP_165326660.1">
    <property type="nucleotide sequence ID" value="NZ_CP049109.1"/>
</dbReference>
<sequence length="172" mass="18320">MPVRLVTPAADAFEAAGHFRHNRRLSVLARRVAGSAATLLAPDPRLLLGAARAGETLRLGWWSDRFELVARIDASREDFSPVGSGEGALQRSSAALIDWLAGRWPPEAAPATLGIITDGTGVAFAPERPDPFAPGWFGEMAGCRFALREIRPVAGTGPAALLTCRRTSSLIH</sequence>
<name>A0A6G6Y429_9SPHN</name>
<gene>
    <name evidence="1" type="ORF">G5C33_07555</name>
</gene>
<protein>
    <submittedName>
        <fullName evidence="1">Uncharacterized protein</fullName>
    </submittedName>
</protein>
<organism evidence="1 2">
    <name type="scientific">Stakelama tenebrarum</name>
    <dbReference type="NCBI Taxonomy" id="2711215"/>
    <lineage>
        <taxon>Bacteria</taxon>
        <taxon>Pseudomonadati</taxon>
        <taxon>Pseudomonadota</taxon>
        <taxon>Alphaproteobacteria</taxon>
        <taxon>Sphingomonadales</taxon>
        <taxon>Sphingomonadaceae</taxon>
        <taxon>Stakelama</taxon>
    </lineage>
</organism>
<dbReference type="EMBL" id="CP049109">
    <property type="protein sequence ID" value="QIG79660.1"/>
    <property type="molecule type" value="Genomic_DNA"/>
</dbReference>
<dbReference type="KEGG" id="spzr:G5C33_07555"/>
<evidence type="ECO:0000313" key="2">
    <source>
        <dbReference type="Proteomes" id="UP000501568"/>
    </source>
</evidence>
<proteinExistence type="predicted"/>
<keyword evidence="2" id="KW-1185">Reference proteome</keyword>
<dbReference type="AlphaFoldDB" id="A0A6G6Y429"/>
<evidence type="ECO:0000313" key="1">
    <source>
        <dbReference type="EMBL" id="QIG79660.1"/>
    </source>
</evidence>
<dbReference type="Proteomes" id="UP000501568">
    <property type="component" value="Chromosome"/>
</dbReference>
<reference evidence="1 2" key="1">
    <citation type="submission" date="2020-02" db="EMBL/GenBank/DDBJ databases">
        <authorList>
            <person name="Zheng R.K."/>
            <person name="Sun C.M."/>
        </authorList>
    </citation>
    <scope>NUCLEOTIDE SEQUENCE [LARGE SCALE GENOMIC DNA]</scope>
    <source>
        <strain evidence="2">zrk23</strain>
    </source>
</reference>
<accession>A0A6G6Y429</accession>